<sequence>MPSKSSNSSIEPAGARPSGRRRWSAFFKGTAGLIALGFLAGAISLLVLEEFDIHTLTTEFCTSCHSTMRDTVYKELQQSKHYTNAAGVRPSCGDCHVAGRLLHATWEHGLGAGDLFAQLTGDWSDPAKFEEKRPKMAERARMHLLEEGSETCLHCHVMEAIQPQRKRGQRTHADAIEKGKTNCIACHYNLVHKEVPLSERFTQAIKAYGVD</sequence>
<feature type="domain" description="NapC/NirT cytochrome c N-terminal" evidence="13">
    <location>
        <begin position="30"/>
        <end position="194"/>
    </location>
</feature>
<evidence type="ECO:0000313" key="15">
    <source>
        <dbReference type="Proteomes" id="UP000178885"/>
    </source>
</evidence>
<dbReference type="PANTHER" id="PTHR30333:SF1">
    <property type="entry name" value="CYTOCHROME C-TYPE PROTEIN NAPC"/>
    <property type="match status" value="1"/>
</dbReference>
<organism evidence="14 15">
    <name type="scientific">Candidatus Muproteobacteria bacterium RBG_16_65_34</name>
    <dbReference type="NCBI Taxonomy" id="1817760"/>
    <lineage>
        <taxon>Bacteria</taxon>
        <taxon>Pseudomonadati</taxon>
        <taxon>Pseudomonadota</taxon>
        <taxon>Candidatus Muproteobacteria</taxon>
    </lineage>
</organism>
<dbReference type="AlphaFoldDB" id="A0A1F6TVS9"/>
<dbReference type="EMBL" id="MFSU01000002">
    <property type="protein sequence ID" value="OGI49230.1"/>
    <property type="molecule type" value="Genomic_DNA"/>
</dbReference>
<keyword evidence="9 12" id="KW-1133">Transmembrane helix</keyword>
<evidence type="ECO:0000256" key="11">
    <source>
        <dbReference type="ARBA" id="ARBA00023136"/>
    </source>
</evidence>
<evidence type="ECO:0000256" key="12">
    <source>
        <dbReference type="SAM" id="Phobius"/>
    </source>
</evidence>
<keyword evidence="8" id="KW-0249">Electron transport</keyword>
<evidence type="ECO:0000256" key="10">
    <source>
        <dbReference type="ARBA" id="ARBA00023004"/>
    </source>
</evidence>
<evidence type="ECO:0000256" key="5">
    <source>
        <dbReference type="ARBA" id="ARBA00022617"/>
    </source>
</evidence>
<dbReference type="InterPro" id="IPR051174">
    <property type="entry name" value="Cytochrome_c-type_ET"/>
</dbReference>
<feature type="transmembrane region" description="Helical" evidence="12">
    <location>
        <begin position="25"/>
        <end position="48"/>
    </location>
</feature>
<proteinExistence type="inferred from homology"/>
<evidence type="ECO:0000256" key="9">
    <source>
        <dbReference type="ARBA" id="ARBA00022989"/>
    </source>
</evidence>
<gene>
    <name evidence="14" type="ORF">A2151_03790</name>
</gene>
<name>A0A1F6TVS9_9PROT</name>
<reference evidence="14 15" key="1">
    <citation type="journal article" date="2016" name="Nat. Commun.">
        <title>Thousands of microbial genomes shed light on interconnected biogeochemical processes in an aquifer system.</title>
        <authorList>
            <person name="Anantharaman K."/>
            <person name="Brown C.T."/>
            <person name="Hug L.A."/>
            <person name="Sharon I."/>
            <person name="Castelle C.J."/>
            <person name="Probst A.J."/>
            <person name="Thomas B.C."/>
            <person name="Singh A."/>
            <person name="Wilkins M.J."/>
            <person name="Karaoz U."/>
            <person name="Brodie E.L."/>
            <person name="Williams K.H."/>
            <person name="Hubbard S.S."/>
            <person name="Banfield J.F."/>
        </authorList>
    </citation>
    <scope>NUCLEOTIDE SEQUENCE [LARGE SCALE GENOMIC DNA]</scope>
</reference>
<dbReference type="GO" id="GO:0009061">
    <property type="term" value="P:anaerobic respiration"/>
    <property type="evidence" value="ECO:0007669"/>
    <property type="project" value="TreeGrafter"/>
</dbReference>
<keyword evidence="11 12" id="KW-0472">Membrane</keyword>
<dbReference type="GO" id="GO:0005886">
    <property type="term" value="C:plasma membrane"/>
    <property type="evidence" value="ECO:0007669"/>
    <property type="project" value="UniProtKB-SubCell"/>
</dbReference>
<evidence type="ECO:0000256" key="3">
    <source>
        <dbReference type="ARBA" id="ARBA00022448"/>
    </source>
</evidence>
<dbReference type="Gene3D" id="1.10.3820.10">
    <property type="entry name" value="Di-heme elbow motif domain"/>
    <property type="match status" value="1"/>
</dbReference>
<dbReference type="InterPro" id="IPR036280">
    <property type="entry name" value="Multihaem_cyt_sf"/>
</dbReference>
<keyword evidence="5" id="KW-0349">Heme</keyword>
<evidence type="ECO:0000313" key="14">
    <source>
        <dbReference type="EMBL" id="OGI49230.1"/>
    </source>
</evidence>
<evidence type="ECO:0000256" key="7">
    <source>
        <dbReference type="ARBA" id="ARBA00022723"/>
    </source>
</evidence>
<keyword evidence="10" id="KW-0408">Iron</keyword>
<comment type="caution">
    <text evidence="14">The sequence shown here is derived from an EMBL/GenBank/DDBJ whole genome shotgun (WGS) entry which is preliminary data.</text>
</comment>
<evidence type="ECO:0000256" key="2">
    <source>
        <dbReference type="ARBA" id="ARBA00007395"/>
    </source>
</evidence>
<evidence type="ECO:0000256" key="8">
    <source>
        <dbReference type="ARBA" id="ARBA00022982"/>
    </source>
</evidence>
<evidence type="ECO:0000256" key="6">
    <source>
        <dbReference type="ARBA" id="ARBA00022692"/>
    </source>
</evidence>
<comment type="similarity">
    <text evidence="2">Belongs to the NapC/NirT/NrfH family.</text>
</comment>
<evidence type="ECO:0000256" key="1">
    <source>
        <dbReference type="ARBA" id="ARBA00004236"/>
    </source>
</evidence>
<keyword evidence="7" id="KW-0479">Metal-binding</keyword>
<dbReference type="Pfam" id="PF03264">
    <property type="entry name" value="Cytochrom_NNT"/>
    <property type="match status" value="1"/>
</dbReference>
<dbReference type="PANTHER" id="PTHR30333">
    <property type="entry name" value="CYTOCHROME C-TYPE PROTEIN"/>
    <property type="match status" value="1"/>
</dbReference>
<dbReference type="Proteomes" id="UP000178885">
    <property type="component" value="Unassembled WGS sequence"/>
</dbReference>
<evidence type="ECO:0000259" key="13">
    <source>
        <dbReference type="Pfam" id="PF03264"/>
    </source>
</evidence>
<dbReference type="STRING" id="1817760.A2151_03790"/>
<dbReference type="SUPFAM" id="SSF48695">
    <property type="entry name" value="Multiheme cytochromes"/>
    <property type="match status" value="1"/>
</dbReference>
<dbReference type="InterPro" id="IPR005126">
    <property type="entry name" value="NapC/NirT_cyt_c_N"/>
</dbReference>
<keyword evidence="4" id="KW-1003">Cell membrane</keyword>
<evidence type="ECO:0000256" key="4">
    <source>
        <dbReference type="ARBA" id="ARBA00022475"/>
    </source>
</evidence>
<dbReference type="GO" id="GO:0046872">
    <property type="term" value="F:metal ion binding"/>
    <property type="evidence" value="ECO:0007669"/>
    <property type="project" value="UniProtKB-KW"/>
</dbReference>
<keyword evidence="3" id="KW-0813">Transport</keyword>
<protein>
    <recommendedName>
        <fullName evidence="13">NapC/NirT cytochrome c N-terminal domain-containing protein</fullName>
    </recommendedName>
</protein>
<keyword evidence="6 12" id="KW-0812">Transmembrane</keyword>
<accession>A0A1F6TVS9</accession>
<dbReference type="InterPro" id="IPR038266">
    <property type="entry name" value="NapC/NirT_cytc_sf"/>
</dbReference>
<comment type="subcellular location">
    <subcellularLocation>
        <location evidence="1">Cell membrane</location>
    </subcellularLocation>
</comment>
<dbReference type="GO" id="GO:0009055">
    <property type="term" value="F:electron transfer activity"/>
    <property type="evidence" value="ECO:0007669"/>
    <property type="project" value="TreeGrafter"/>
</dbReference>